<feature type="domain" description="Rhamnogalacturonase A/B/Epimerase-like pectate lyase" evidence="2">
    <location>
        <begin position="421"/>
        <end position="486"/>
    </location>
</feature>
<evidence type="ECO:0000313" key="3">
    <source>
        <dbReference type="EMBL" id="GLB40558.1"/>
    </source>
</evidence>
<dbReference type="Pfam" id="PF12708">
    <property type="entry name" value="Pect-lyase_RHGA_epim"/>
    <property type="match status" value="2"/>
</dbReference>
<gene>
    <name evidence="3" type="ORF">LshimejAT787_0804290</name>
</gene>
<dbReference type="SUPFAM" id="SSF51126">
    <property type="entry name" value="Pectin lyase-like"/>
    <property type="match status" value="2"/>
</dbReference>
<dbReference type="InterPro" id="IPR008928">
    <property type="entry name" value="6-hairpin_glycosidase_sf"/>
</dbReference>
<proteinExistence type="predicted"/>
<accession>A0A9P3PR93</accession>
<protein>
    <submittedName>
        <fullName evidence="3">Glycoside hydrolase family 55 protein</fullName>
    </submittedName>
</protein>
<dbReference type="GO" id="GO:0004650">
    <property type="term" value="F:polygalacturonase activity"/>
    <property type="evidence" value="ECO:0007669"/>
    <property type="project" value="InterPro"/>
</dbReference>
<evidence type="ECO:0000313" key="4">
    <source>
        <dbReference type="Proteomes" id="UP001063166"/>
    </source>
</evidence>
<comment type="caution">
    <text evidence="3">The sequence shown here is derived from an EMBL/GenBank/DDBJ whole genome shotgun (WGS) entry which is preliminary data.</text>
</comment>
<dbReference type="AlphaFoldDB" id="A0A9P3PR93"/>
<feature type="domain" description="Rhamnogalacturonase A/B/Epimerase-like pectate lyase" evidence="2">
    <location>
        <begin position="65"/>
        <end position="291"/>
    </location>
</feature>
<evidence type="ECO:0000256" key="1">
    <source>
        <dbReference type="SAM" id="SignalP"/>
    </source>
</evidence>
<dbReference type="PANTHER" id="PTHR33928">
    <property type="entry name" value="POLYGALACTURONASE QRT3"/>
    <property type="match status" value="1"/>
</dbReference>
<dbReference type="GO" id="GO:0005975">
    <property type="term" value="P:carbohydrate metabolic process"/>
    <property type="evidence" value="ECO:0007669"/>
    <property type="project" value="InterPro"/>
</dbReference>
<keyword evidence="1" id="KW-0732">Signal</keyword>
<dbReference type="InterPro" id="IPR039279">
    <property type="entry name" value="QRT3-like"/>
</dbReference>
<dbReference type="Gene3D" id="1.50.10.20">
    <property type="match status" value="1"/>
</dbReference>
<dbReference type="EMBL" id="BRPK01000008">
    <property type="protein sequence ID" value="GLB40558.1"/>
    <property type="molecule type" value="Genomic_DNA"/>
</dbReference>
<dbReference type="Pfam" id="PF03663">
    <property type="entry name" value="Glyco_hydro_76"/>
    <property type="match status" value="1"/>
</dbReference>
<dbReference type="InterPro" id="IPR024535">
    <property type="entry name" value="RHGA/B-epi-like_pectate_lyase"/>
</dbReference>
<dbReference type="SUPFAM" id="SSF48208">
    <property type="entry name" value="Six-hairpin glycosidases"/>
    <property type="match status" value="1"/>
</dbReference>
<dbReference type="PANTHER" id="PTHR33928:SF2">
    <property type="entry name" value="PECTATE LYASE SUPERFAMILY PROTEIN DOMAIN-CONTAINING PROTEIN-RELATED"/>
    <property type="match status" value="1"/>
</dbReference>
<reference evidence="3" key="1">
    <citation type="submission" date="2022-07" db="EMBL/GenBank/DDBJ databases">
        <title>The genome of Lyophyllum shimeji provides insight into the initial evolution of ectomycorrhizal fungal genome.</title>
        <authorList>
            <person name="Kobayashi Y."/>
            <person name="Shibata T."/>
            <person name="Hirakawa H."/>
            <person name="Shigenobu S."/>
            <person name="Nishiyama T."/>
            <person name="Yamada A."/>
            <person name="Hasebe M."/>
            <person name="Kawaguchi M."/>
        </authorList>
    </citation>
    <scope>NUCLEOTIDE SEQUENCE</scope>
    <source>
        <strain evidence="3">AT787</strain>
    </source>
</reference>
<feature type="signal peptide" evidence="1">
    <location>
        <begin position="1"/>
        <end position="22"/>
    </location>
</feature>
<organism evidence="3 4">
    <name type="scientific">Lyophyllum shimeji</name>
    <name type="common">Hon-shimeji</name>
    <name type="synonym">Tricholoma shimeji</name>
    <dbReference type="NCBI Taxonomy" id="47721"/>
    <lineage>
        <taxon>Eukaryota</taxon>
        <taxon>Fungi</taxon>
        <taxon>Dikarya</taxon>
        <taxon>Basidiomycota</taxon>
        <taxon>Agaricomycotina</taxon>
        <taxon>Agaricomycetes</taxon>
        <taxon>Agaricomycetidae</taxon>
        <taxon>Agaricales</taxon>
        <taxon>Tricholomatineae</taxon>
        <taxon>Lyophyllaceae</taxon>
        <taxon>Lyophyllum</taxon>
    </lineage>
</organism>
<dbReference type="CDD" id="cd23668">
    <property type="entry name" value="GH55_beta13glucanase-like"/>
    <property type="match status" value="1"/>
</dbReference>
<dbReference type="InterPro" id="IPR011050">
    <property type="entry name" value="Pectin_lyase_fold/virulence"/>
</dbReference>
<dbReference type="OrthoDB" id="1046782at2759"/>
<name>A0A9P3PR93_LYOSH</name>
<dbReference type="InterPro" id="IPR005198">
    <property type="entry name" value="Glyco_hydro_76"/>
</dbReference>
<evidence type="ECO:0000259" key="2">
    <source>
        <dbReference type="Pfam" id="PF12708"/>
    </source>
</evidence>
<dbReference type="InterPro" id="IPR012334">
    <property type="entry name" value="Pectin_lyas_fold"/>
</dbReference>
<dbReference type="Gene3D" id="2.160.20.10">
    <property type="entry name" value="Single-stranded right-handed beta-helix, Pectin lyase-like"/>
    <property type="match status" value="2"/>
</dbReference>
<keyword evidence="3" id="KW-0378">Hydrolase</keyword>
<feature type="chain" id="PRO_5040485811" evidence="1">
    <location>
        <begin position="23"/>
        <end position="1176"/>
    </location>
</feature>
<sequence length="1176" mass="126114">MVRTRNLFGLVSAVASISSVAALGSQCSGAIGGGSAAAGDPYWMQTIKRNGTSPFNPNTGGYKVYRNVKDYGAKGDGVTDDSAAINSAITDGSRCGNGTCHSSTVVPALVYFPAGTYLVSVPILPYYYTALVGDFKNRPTLKAAANFNGIAVIDTDYYIPGGNGDEWYVPVNNFFRSVRNFVIDTTAMPSDVYGTGFHWQVGQATSLINVHVELSQVAGNKHQGIFMENGSGGFMADLSFNGGAFGMWISNQQFTIHNVKISNAAVGVYQLWNWGFTYKNIEISNCGVGFDMNTGGLTEAAQTMGGDVILDSTITNTPIAFRTSSTQTTSLGGSLFLQNVKFNGVTQGLVDGSGIDRLGGGTKTINQFVQGNVYSGSGTTPNYTQATLTGPNIPASLLNSATEDIYFRTRPQYENYAPSQFVSVKDEGAAGDGKTDDTNAIQAVFDKYYGCRIIYFDAGTYLVSNTIVVPTASYVVGEFWSTILASGSAFSDAGNPRPVLRVGNAHDRGQIEISDLVVTTTAGSAGAIGIEWYTSGDPGAVGMWDVHVRIGGAIGTGIQVGNCPASGNTSPTACQGAFLGFHVASTGGGYFENVWVWAADHDLDDPGEGRINAYSARGIFIDNTPEPVWLVGTASEHHTLYQYSIVGSQNVYAGMIQTETPYYQPSPLPPLPFSALSDWDDPSFSLSGSAWGLVVAKSSSVFIYGAGLYSFFQTYSEACKPTVDCQKGIALVDDASAAVFIYGLNTIGATTMLTVGTTNVVAQSQNRDGLQATMTVWSSANTNPPPPPPTYPDPVPCPSVYAVAKTHIDNMQTYWVTDEIGDVGFYNSPPDKAFRLWTDIKLETLYNYMLGTSTTDYDTFTQSSFPDPGFASPGTTLWNNLFNKSYDDALWTALMYFKVGDWRKWQNKSDYTDFYAFGRSIHDYVAATWSDDCGGGVFWSGDLDYKNTVVNGLFLVVSSWAYERGGDNSYRDYAVKTWDWLYYHGDHVGDLWGDGIHFNKDTKACSPDGTLWLYNQGLIASGLGGLYHNTGGTNTSLLDAAEKTINATFADSRTSSGGVLKESCDEGATNSCTGTGLYPNGEVFKGLFMKHLQYYIDYAISDKSQGANARYARYISSIAAQYSAVIHFATNAGGDIGTLWWEPYQGQGSSVYDGYSEGSGIDAIICAAKYGACPAT</sequence>
<dbReference type="Proteomes" id="UP001063166">
    <property type="component" value="Unassembled WGS sequence"/>
</dbReference>
<keyword evidence="4" id="KW-1185">Reference proteome</keyword>